<dbReference type="PANTHER" id="PTHR35604:SF2">
    <property type="entry name" value="TRANSPOSASE INSH FOR INSERTION SEQUENCE ELEMENT IS5A-RELATED"/>
    <property type="match status" value="1"/>
</dbReference>
<dbReference type="AlphaFoldDB" id="A0A5E6S413"/>
<organism evidence="2 3">
    <name type="scientific">Pseudomonas fluorescens</name>
    <dbReference type="NCBI Taxonomy" id="294"/>
    <lineage>
        <taxon>Bacteria</taxon>
        <taxon>Pseudomonadati</taxon>
        <taxon>Pseudomonadota</taxon>
        <taxon>Gammaproteobacteria</taxon>
        <taxon>Pseudomonadales</taxon>
        <taxon>Pseudomonadaceae</taxon>
        <taxon>Pseudomonas</taxon>
    </lineage>
</organism>
<dbReference type="Pfam" id="PF05598">
    <property type="entry name" value="DUF772"/>
    <property type="match status" value="1"/>
</dbReference>
<evidence type="ECO:0000259" key="1">
    <source>
        <dbReference type="Pfam" id="PF05598"/>
    </source>
</evidence>
<dbReference type="Proteomes" id="UP000325607">
    <property type="component" value="Unassembled WGS sequence"/>
</dbReference>
<protein>
    <recommendedName>
        <fullName evidence="1">Transposase InsH N-terminal domain-containing protein</fullName>
    </recommendedName>
</protein>
<name>A0A5E6S413_PSEFL</name>
<dbReference type="EMBL" id="CABVGX010000012">
    <property type="protein sequence ID" value="VVM75389.1"/>
    <property type="molecule type" value="Genomic_DNA"/>
</dbReference>
<accession>A0A5E6S413</accession>
<evidence type="ECO:0000313" key="3">
    <source>
        <dbReference type="Proteomes" id="UP000325607"/>
    </source>
</evidence>
<feature type="domain" description="Transposase InsH N-terminal" evidence="1">
    <location>
        <begin position="17"/>
        <end position="111"/>
    </location>
</feature>
<evidence type="ECO:0000313" key="2">
    <source>
        <dbReference type="EMBL" id="VVM75389.1"/>
    </source>
</evidence>
<sequence>MMGQLSSGQDRLFYSFNLEDHIPANHLLRSIDRCLDLSDLRHYLADFYSPIGRPSIDPELMIRMLIVGYCYGIRSERRLCEGPLNLAYRWFCRLSLEDEVPNHSTFSKNRHGRFRDSDLFRWLFNEVLRRCMDAGLVKGEGFAVDASIIKADASRQRGVPGDEPVNRSVVRVCHRHCSATKIHEGLVSREVDLSHAQLLLVDPFAVCGSSAHTDLCGG</sequence>
<dbReference type="PANTHER" id="PTHR35604">
    <property type="entry name" value="TRANSPOSASE INSH FOR INSERTION SEQUENCE ELEMENT IS5A-RELATED"/>
    <property type="match status" value="1"/>
</dbReference>
<dbReference type="InterPro" id="IPR008490">
    <property type="entry name" value="Transposase_InsH_N"/>
</dbReference>
<proteinExistence type="predicted"/>
<reference evidence="2 3" key="1">
    <citation type="submission" date="2019-09" db="EMBL/GenBank/DDBJ databases">
        <authorList>
            <person name="Chandra G."/>
            <person name="Truman W A."/>
        </authorList>
    </citation>
    <scope>NUCLEOTIDE SEQUENCE [LARGE SCALE GENOMIC DNA]</scope>
    <source>
        <strain evidence="2">PS645</strain>
    </source>
</reference>
<gene>
    <name evidence="2" type="ORF">PS645_01984</name>
</gene>